<evidence type="ECO:0000313" key="2">
    <source>
        <dbReference type="EMBL" id="ROZ87452.1"/>
    </source>
</evidence>
<dbReference type="Proteomes" id="UP000275199">
    <property type="component" value="Unassembled WGS sequence"/>
</dbReference>
<evidence type="ECO:0000313" key="3">
    <source>
        <dbReference type="Proteomes" id="UP000275199"/>
    </source>
</evidence>
<dbReference type="EMBL" id="RKKU01000003">
    <property type="protein sequence ID" value="ROZ87452.1"/>
    <property type="molecule type" value="Genomic_DNA"/>
</dbReference>
<proteinExistence type="predicted"/>
<comment type="caution">
    <text evidence="2">The sequence shown here is derived from an EMBL/GenBank/DDBJ whole genome shotgun (WGS) entry which is preliminary data.</text>
</comment>
<dbReference type="InterPro" id="IPR021438">
    <property type="entry name" value="DUF3087"/>
</dbReference>
<keyword evidence="1" id="KW-1133">Transmembrane helix</keyword>
<protein>
    <submittedName>
        <fullName evidence="2">DUF3087 family protein</fullName>
    </submittedName>
</protein>
<keyword evidence="1" id="KW-0812">Transmembrane</keyword>
<keyword evidence="1" id="KW-0472">Membrane</keyword>
<accession>A0ABX9XP62</accession>
<name>A0ABX9XP62_9PSED</name>
<keyword evidence="3" id="KW-1185">Reference proteome</keyword>
<reference evidence="2 3" key="1">
    <citation type="submission" date="2018-11" db="EMBL/GenBank/DDBJ databases">
        <authorList>
            <person name="Jang G.I."/>
            <person name="Hwang C.Y."/>
        </authorList>
    </citation>
    <scope>NUCLEOTIDE SEQUENCE [LARGE SCALE GENOMIC DNA]</scope>
    <source>
        <strain evidence="2 3">SSM26</strain>
    </source>
</reference>
<evidence type="ECO:0000256" key="1">
    <source>
        <dbReference type="SAM" id="Phobius"/>
    </source>
</evidence>
<dbReference type="RefSeq" id="WP_123888358.1">
    <property type="nucleotide sequence ID" value="NZ_RKKU01000003.1"/>
</dbReference>
<feature type="transmembrane region" description="Helical" evidence="1">
    <location>
        <begin position="57"/>
        <end position="75"/>
    </location>
</feature>
<organism evidence="2 3">
    <name type="scientific">Pseudomonas neustonica</name>
    <dbReference type="NCBI Taxonomy" id="2487346"/>
    <lineage>
        <taxon>Bacteria</taxon>
        <taxon>Pseudomonadati</taxon>
        <taxon>Pseudomonadota</taxon>
        <taxon>Gammaproteobacteria</taxon>
        <taxon>Pseudomonadales</taxon>
        <taxon>Pseudomonadaceae</taxon>
        <taxon>Pseudomonas</taxon>
    </lineage>
</organism>
<gene>
    <name evidence="2" type="ORF">EF096_04145</name>
</gene>
<sequence>MAILFEIEQRDPVVYRQQTRKSTLVVICLFVLLAMSLSALLVALFGQPEVSNFKWNLTGVILGLTLTALIVRYGLWHLELMRPAAYGWGLKRSLMRITNIMHQVKDGVASNHPAAMQLLRFYHLGLLEMHRLDGNTSALEDLVAEREQLAQAMQTQGLASDCYQLHSEWLESVKASARA</sequence>
<feature type="transmembrane region" description="Helical" evidence="1">
    <location>
        <begin position="24"/>
        <end position="45"/>
    </location>
</feature>
<dbReference type="Pfam" id="PF11286">
    <property type="entry name" value="DUF3087"/>
    <property type="match status" value="1"/>
</dbReference>